<evidence type="ECO:0000313" key="2">
    <source>
        <dbReference type="EMBL" id="UZW74157.1"/>
    </source>
</evidence>
<feature type="transmembrane region" description="Helical" evidence="1">
    <location>
        <begin position="80"/>
        <end position="97"/>
    </location>
</feature>
<sequence length="137" mass="14478">MISWKALIIGLVVTILVGLFGQAIYVLLASYIGMAASDYTFFSTYKQEIWFIFAILVYCLTMAFGGLLTGTIATQFKVSHAAAVGLLASIASVVSSAESGDITFMAVVIVVLGTLFSSLGGVFARRVSAFDESEPAV</sequence>
<keyword evidence="1" id="KW-1133">Transmembrane helix</keyword>
<proteinExistence type="predicted"/>
<evidence type="ECO:0000256" key="1">
    <source>
        <dbReference type="SAM" id="Phobius"/>
    </source>
</evidence>
<dbReference type="KEGG" id="asem:NNL22_14170"/>
<dbReference type="AlphaFoldDB" id="A0A9E8HIV5"/>
<keyword evidence="1" id="KW-0472">Membrane</keyword>
<reference evidence="2" key="1">
    <citation type="submission" date="2022-07" db="EMBL/GenBank/DDBJ databases">
        <title>Alkalimarinus sp. nov., isolated from gut of a Alitta virens.</title>
        <authorList>
            <person name="Yang A.I."/>
            <person name="Shin N.-R."/>
        </authorList>
    </citation>
    <scope>NUCLEOTIDE SEQUENCE</scope>
    <source>
        <strain evidence="2">FA028</strain>
    </source>
</reference>
<name>A0A9E8HIV5_9ALTE</name>
<accession>A0A9E8HIV5</accession>
<dbReference type="RefSeq" id="WP_251811241.1">
    <property type="nucleotide sequence ID" value="NZ_CP101527.1"/>
</dbReference>
<feature type="transmembrane region" description="Helical" evidence="1">
    <location>
        <begin position="7"/>
        <end position="29"/>
    </location>
</feature>
<keyword evidence="3" id="KW-1185">Reference proteome</keyword>
<keyword evidence="1" id="KW-0812">Transmembrane</keyword>
<dbReference type="EMBL" id="CP101527">
    <property type="protein sequence ID" value="UZW74157.1"/>
    <property type="molecule type" value="Genomic_DNA"/>
</dbReference>
<organism evidence="2 3">
    <name type="scientific">Alkalimarinus sediminis</name>
    <dbReference type="NCBI Taxonomy" id="1632866"/>
    <lineage>
        <taxon>Bacteria</taxon>
        <taxon>Pseudomonadati</taxon>
        <taxon>Pseudomonadota</taxon>
        <taxon>Gammaproteobacteria</taxon>
        <taxon>Alteromonadales</taxon>
        <taxon>Alteromonadaceae</taxon>
        <taxon>Alkalimarinus</taxon>
    </lineage>
</organism>
<evidence type="ECO:0000313" key="3">
    <source>
        <dbReference type="Proteomes" id="UP001164472"/>
    </source>
</evidence>
<gene>
    <name evidence="2" type="ORF">NNL22_14170</name>
</gene>
<feature type="transmembrane region" description="Helical" evidence="1">
    <location>
        <begin position="103"/>
        <end position="124"/>
    </location>
</feature>
<feature type="transmembrane region" description="Helical" evidence="1">
    <location>
        <begin position="49"/>
        <end position="68"/>
    </location>
</feature>
<dbReference type="Proteomes" id="UP001164472">
    <property type="component" value="Chromosome"/>
</dbReference>
<protein>
    <submittedName>
        <fullName evidence="2">Uncharacterized protein</fullName>
    </submittedName>
</protein>